<dbReference type="EMBL" id="JAHDYR010000038">
    <property type="protein sequence ID" value="KAG9392523.1"/>
    <property type="molecule type" value="Genomic_DNA"/>
</dbReference>
<dbReference type="Pfam" id="PF00724">
    <property type="entry name" value="Oxidored_FMN"/>
    <property type="match status" value="1"/>
</dbReference>
<dbReference type="InterPro" id="IPR001155">
    <property type="entry name" value="OxRdtase_FMN_N"/>
</dbReference>
<dbReference type="Proteomes" id="UP000717585">
    <property type="component" value="Unassembled WGS sequence"/>
</dbReference>
<keyword evidence="6" id="KW-1185">Reference proteome</keyword>
<evidence type="ECO:0000313" key="5">
    <source>
        <dbReference type="EMBL" id="KAG9392523.1"/>
    </source>
</evidence>
<dbReference type="SUPFAM" id="SSF51395">
    <property type="entry name" value="FMN-linked oxidoreductases"/>
    <property type="match status" value="1"/>
</dbReference>
<feature type="transmembrane region" description="Helical" evidence="3">
    <location>
        <begin position="402"/>
        <end position="420"/>
    </location>
</feature>
<dbReference type="InterPro" id="IPR051799">
    <property type="entry name" value="NADH_flavin_oxidoreductase"/>
</dbReference>
<gene>
    <name evidence="5" type="ORF">J8273_5528</name>
</gene>
<reference evidence="5" key="1">
    <citation type="submission" date="2021-05" db="EMBL/GenBank/DDBJ databases">
        <title>A free-living protist that lacks canonical eukaryotic 1 DNA replication and segregation systems.</title>
        <authorList>
            <person name="Salas-Leiva D.E."/>
            <person name="Tromer E.C."/>
            <person name="Curtis B.A."/>
            <person name="Jerlstrom-Hultqvist J."/>
            <person name="Kolisko M."/>
            <person name="Yi Z."/>
            <person name="Salas-Leiva J.S."/>
            <person name="Gallot-Lavallee L."/>
            <person name="Kops G.J.P.L."/>
            <person name="Archibald J.M."/>
            <person name="Simpson A.G.B."/>
            <person name="Roger A.J."/>
        </authorList>
    </citation>
    <scope>NUCLEOTIDE SEQUENCE</scope>
    <source>
        <strain evidence="5">BICM</strain>
    </source>
</reference>
<keyword evidence="2" id="KW-0560">Oxidoreductase</keyword>
<organism evidence="5 6">
    <name type="scientific">Carpediemonas membranifera</name>
    <dbReference type="NCBI Taxonomy" id="201153"/>
    <lineage>
        <taxon>Eukaryota</taxon>
        <taxon>Metamonada</taxon>
        <taxon>Carpediemonas-like organisms</taxon>
        <taxon>Carpediemonas</taxon>
    </lineage>
</organism>
<dbReference type="PANTHER" id="PTHR43656:SF2">
    <property type="entry name" value="BINDING OXIDOREDUCTASE, PUTATIVE (AFU_ORTHOLOGUE AFUA_2G08260)-RELATED"/>
    <property type="match status" value="1"/>
</dbReference>
<dbReference type="PANTHER" id="PTHR43656">
    <property type="entry name" value="BINDING OXIDOREDUCTASE, PUTATIVE (AFU_ORTHOLOGUE AFUA_2G08260)-RELATED"/>
    <property type="match status" value="1"/>
</dbReference>
<name>A0A8J6AZY6_9EUKA</name>
<dbReference type="OrthoDB" id="276546at2759"/>
<dbReference type="GO" id="GO:0016491">
    <property type="term" value="F:oxidoreductase activity"/>
    <property type="evidence" value="ECO:0007669"/>
    <property type="project" value="UniProtKB-KW"/>
</dbReference>
<accession>A0A8J6AZY6</accession>
<sequence>MSPSTAPKGRNLATPLKLPCGYTLPCRVMKAALAETLADESGLPGKELLTLYRAWDTMAIPMLTGHVIVARNGIENVRNVCIEGSTDDEIRTAFKAWSSSTSQPLFMQLNHCGRQVSRLINKAPVAPSPVAMTNPLLRMMHSNPTGITVEQIHEITEGFARAAKLAVESGLAGVQIHAAHGYLLSQFLSQRSNQRQDSFGGCIENRARMLYEVVSRVRAAVGPKVPVFVKLNTADFIKGGLTLEESISIGKRLELLGVDLLEMSGGTYENPALLAESTRARQSFFVELAEQMVAAVDQMPIMVTGGLRCAADIEDALSRGISVVGIGRPACVCPHLVRRIMDGDQSVVLDYSVQIPFMFRHLRRIIETFFPLALPGFEVLFYQNQMLRLANERNPERRVTVLGLLALVIFRLVVSFHTLMKLKPWE</sequence>
<dbReference type="InterPro" id="IPR013785">
    <property type="entry name" value="Aldolase_TIM"/>
</dbReference>
<keyword evidence="3" id="KW-0812">Transmembrane</keyword>
<feature type="transmembrane region" description="Helical" evidence="3">
    <location>
        <begin position="365"/>
        <end position="382"/>
    </location>
</feature>
<feature type="domain" description="NADH:flavin oxidoreductase/NADH oxidase N-terminal" evidence="4">
    <location>
        <begin position="105"/>
        <end position="343"/>
    </location>
</feature>
<dbReference type="AlphaFoldDB" id="A0A8J6AZY6"/>
<protein>
    <submittedName>
        <fullName evidence="5">NADH:flavin oxidoreductase/NADH oxidase family protein</fullName>
    </submittedName>
</protein>
<evidence type="ECO:0000256" key="1">
    <source>
        <dbReference type="ARBA" id="ARBA00022630"/>
    </source>
</evidence>
<keyword evidence="3" id="KW-0472">Membrane</keyword>
<proteinExistence type="predicted"/>
<keyword evidence="3" id="KW-1133">Transmembrane helix</keyword>
<dbReference type="GO" id="GO:0010181">
    <property type="term" value="F:FMN binding"/>
    <property type="evidence" value="ECO:0007669"/>
    <property type="project" value="InterPro"/>
</dbReference>
<evidence type="ECO:0000313" key="6">
    <source>
        <dbReference type="Proteomes" id="UP000717585"/>
    </source>
</evidence>
<evidence type="ECO:0000259" key="4">
    <source>
        <dbReference type="Pfam" id="PF00724"/>
    </source>
</evidence>
<evidence type="ECO:0000256" key="2">
    <source>
        <dbReference type="ARBA" id="ARBA00023002"/>
    </source>
</evidence>
<dbReference type="Gene3D" id="3.20.20.70">
    <property type="entry name" value="Aldolase class I"/>
    <property type="match status" value="1"/>
</dbReference>
<comment type="caution">
    <text evidence="5">The sequence shown here is derived from an EMBL/GenBank/DDBJ whole genome shotgun (WGS) entry which is preliminary data.</text>
</comment>
<keyword evidence="1" id="KW-0285">Flavoprotein</keyword>
<evidence type="ECO:0000256" key="3">
    <source>
        <dbReference type="SAM" id="Phobius"/>
    </source>
</evidence>